<sequence length="244" mass="27490">MEGAAEDTAVKRIATYIEGFDAALEGGIPSGMIVLVAGSPGTMKSTVACNILYRNAARGSISGVYLTLEQNRVSLERQMARFGMKLETAKEHMRIIDFGLVRKNLKQLTARKSWLEVFKMYVNNLKESRPFDFLVIDSLDVLETAAHLQNRRDELFYFFEWLRGLNSTVLLTSESSADKLVSHGQDEAYLADGIISLAIQDISDVEVQRRIRCIKMRTTNHSMDSFTFLYENGKFMAIKAISKP</sequence>
<dbReference type="GO" id="GO:0005524">
    <property type="term" value="F:ATP binding"/>
    <property type="evidence" value="ECO:0007669"/>
    <property type="project" value="UniProtKB-KW"/>
</dbReference>
<organism evidence="4 5">
    <name type="scientific">Candidatus Sysuiplasma superficiale</name>
    <dbReference type="NCBI Taxonomy" id="2823368"/>
    <lineage>
        <taxon>Archaea</taxon>
        <taxon>Methanobacteriati</taxon>
        <taxon>Thermoplasmatota</taxon>
        <taxon>Thermoplasmata</taxon>
        <taxon>Candidatus Sysuiplasmatales</taxon>
        <taxon>Candidatus Sysuiplasmataceae</taxon>
        <taxon>Candidatus Sysuiplasma</taxon>
    </lineage>
</organism>
<dbReference type="AlphaFoldDB" id="A0A8J7YJL5"/>
<dbReference type="Proteomes" id="UP000716004">
    <property type="component" value="Unassembled WGS sequence"/>
</dbReference>
<evidence type="ECO:0000256" key="2">
    <source>
        <dbReference type="ARBA" id="ARBA00022840"/>
    </source>
</evidence>
<keyword evidence="2" id="KW-0067">ATP-binding</keyword>
<dbReference type="InterPro" id="IPR027417">
    <property type="entry name" value="P-loop_NTPase"/>
</dbReference>
<dbReference type="Gene3D" id="3.40.50.300">
    <property type="entry name" value="P-loop containing nucleotide triphosphate hydrolases"/>
    <property type="match status" value="1"/>
</dbReference>
<dbReference type="InterPro" id="IPR014774">
    <property type="entry name" value="KaiC-like_dom"/>
</dbReference>
<dbReference type="SUPFAM" id="SSF52540">
    <property type="entry name" value="P-loop containing nucleoside triphosphate hydrolases"/>
    <property type="match status" value="1"/>
</dbReference>
<evidence type="ECO:0000256" key="1">
    <source>
        <dbReference type="ARBA" id="ARBA00022741"/>
    </source>
</evidence>
<comment type="caution">
    <text evidence="4">The sequence shown here is derived from an EMBL/GenBank/DDBJ whole genome shotgun (WGS) entry which is preliminary data.</text>
</comment>
<feature type="domain" description="KaiC" evidence="3">
    <location>
        <begin position="11"/>
        <end position="244"/>
    </location>
</feature>
<protein>
    <submittedName>
        <fullName evidence="4">AAA family ATPase</fullName>
    </submittedName>
</protein>
<dbReference type="InterPro" id="IPR010624">
    <property type="entry name" value="KaiC_dom"/>
</dbReference>
<dbReference type="EMBL" id="JAGVSJ010000010">
    <property type="protein sequence ID" value="MBX8631927.1"/>
    <property type="molecule type" value="Genomic_DNA"/>
</dbReference>
<proteinExistence type="predicted"/>
<gene>
    <name evidence="4" type="ORF">J9259_05340</name>
</gene>
<dbReference type="Pfam" id="PF06745">
    <property type="entry name" value="ATPase"/>
    <property type="match status" value="1"/>
</dbReference>
<reference evidence="4" key="1">
    <citation type="submission" date="2021-04" db="EMBL/GenBank/DDBJ databases">
        <title>Genomic insights into ecological role and evolution of a novel Thermoplasmata order Candidatus Sysuiplasmatales.</title>
        <authorList>
            <person name="Yuan Y."/>
        </authorList>
    </citation>
    <scope>NUCLEOTIDE SEQUENCE</scope>
    <source>
        <strain evidence="4">YP2-bin.285</strain>
    </source>
</reference>
<evidence type="ECO:0000313" key="5">
    <source>
        <dbReference type="Proteomes" id="UP000716004"/>
    </source>
</evidence>
<accession>A0A8J7YJL5</accession>
<dbReference type="PROSITE" id="PS51146">
    <property type="entry name" value="KAIC"/>
    <property type="match status" value="1"/>
</dbReference>
<evidence type="ECO:0000313" key="4">
    <source>
        <dbReference type="EMBL" id="MBX8631927.1"/>
    </source>
</evidence>
<keyword evidence="1" id="KW-0547">Nucleotide-binding</keyword>
<dbReference type="PANTHER" id="PTHR43637">
    <property type="entry name" value="UPF0273 PROTEIN TM_0370"/>
    <property type="match status" value="1"/>
</dbReference>
<evidence type="ECO:0000259" key="3">
    <source>
        <dbReference type="PROSITE" id="PS51146"/>
    </source>
</evidence>
<name>A0A8J7YJL5_9ARCH</name>